<dbReference type="InterPro" id="IPR052024">
    <property type="entry name" value="Methanogen_methyltrans"/>
</dbReference>
<dbReference type="SUPFAM" id="SSF51726">
    <property type="entry name" value="UROD/MetE-like"/>
    <property type="match status" value="1"/>
</dbReference>
<dbReference type="PANTHER" id="PTHR47099">
    <property type="entry name" value="METHYLCOBAMIDE:COM METHYLTRANSFERASE MTBA"/>
    <property type="match status" value="1"/>
</dbReference>
<protein>
    <recommendedName>
        <fullName evidence="1">Uroporphyrinogen decarboxylase (URO-D) domain-containing protein</fullName>
    </recommendedName>
</protein>
<evidence type="ECO:0000313" key="3">
    <source>
        <dbReference type="Proteomes" id="UP000683246"/>
    </source>
</evidence>
<feature type="domain" description="Uroporphyrinogen decarboxylase (URO-D)" evidence="1">
    <location>
        <begin position="120"/>
        <end position="299"/>
    </location>
</feature>
<evidence type="ECO:0000313" key="2">
    <source>
        <dbReference type="EMBL" id="QUI23308.1"/>
    </source>
</evidence>
<dbReference type="Pfam" id="PF01208">
    <property type="entry name" value="URO-D"/>
    <property type="match status" value="1"/>
</dbReference>
<dbReference type="InterPro" id="IPR000257">
    <property type="entry name" value="Uroporphyrinogen_deCOase"/>
</dbReference>
<accession>A0A8J8SHE8</accession>
<dbReference type="EMBL" id="CP058649">
    <property type="protein sequence ID" value="QUI23308.1"/>
    <property type="molecule type" value="Genomic_DNA"/>
</dbReference>
<dbReference type="GO" id="GO:0004853">
    <property type="term" value="F:uroporphyrinogen decarboxylase activity"/>
    <property type="evidence" value="ECO:0007669"/>
    <property type="project" value="InterPro"/>
</dbReference>
<keyword evidence="3" id="KW-1185">Reference proteome</keyword>
<dbReference type="AlphaFoldDB" id="A0A8J8SHE8"/>
<organism evidence="2 3">
    <name type="scientific">Vallitalea pronyensis</name>
    <dbReference type="NCBI Taxonomy" id="1348613"/>
    <lineage>
        <taxon>Bacteria</taxon>
        <taxon>Bacillati</taxon>
        <taxon>Bacillota</taxon>
        <taxon>Clostridia</taxon>
        <taxon>Lachnospirales</taxon>
        <taxon>Vallitaleaceae</taxon>
        <taxon>Vallitalea</taxon>
    </lineage>
</organism>
<dbReference type="InterPro" id="IPR038071">
    <property type="entry name" value="UROD/MetE-like_sf"/>
</dbReference>
<dbReference type="RefSeq" id="WP_212693988.1">
    <property type="nucleotide sequence ID" value="NZ_CP058649.1"/>
</dbReference>
<dbReference type="PANTHER" id="PTHR47099:SF1">
    <property type="entry name" value="METHYLCOBAMIDE:COM METHYLTRANSFERASE MTBA"/>
    <property type="match status" value="1"/>
</dbReference>
<dbReference type="GO" id="GO:0006779">
    <property type="term" value="P:porphyrin-containing compound biosynthetic process"/>
    <property type="evidence" value="ECO:0007669"/>
    <property type="project" value="InterPro"/>
</dbReference>
<name>A0A8J8SHE8_9FIRM</name>
<dbReference type="Proteomes" id="UP000683246">
    <property type="component" value="Chromosome"/>
</dbReference>
<dbReference type="KEGG" id="vpy:HZI73_13880"/>
<proteinExistence type="predicted"/>
<reference evidence="2" key="1">
    <citation type="submission" date="2020-07" db="EMBL/GenBank/DDBJ databases">
        <title>Vallitalea pronyensis genome.</title>
        <authorList>
            <person name="Postec A."/>
        </authorList>
    </citation>
    <scope>NUCLEOTIDE SEQUENCE</scope>
    <source>
        <strain evidence="2">FatNI3</strain>
    </source>
</reference>
<gene>
    <name evidence="2" type="ORF">HZI73_13880</name>
</gene>
<dbReference type="Gene3D" id="3.20.20.210">
    <property type="match status" value="1"/>
</dbReference>
<evidence type="ECO:0000259" key="1">
    <source>
        <dbReference type="Pfam" id="PF01208"/>
    </source>
</evidence>
<sequence>MTSKQIIKDVIAFNSPARIGLDFNEPHQDDIAWILGAKLKHPQYEHLKEWGHYENELKEVPDFKGEVRRDSYGNIYGRLEEKTKGECIKGALQEGWHLLETYSFPEYDESYESEVKDILEENKDKYCLGALSVAVFSTIRDLRRIDNVLMDVILEKNHVIKLLSELEKLAIKLVRKSAQLGFDGVIVYDDWGTQNALLMSPELWREIFKPIYAHIAKEAHNQGLDFFVHSCGYVYDIIEDFIEIGVDVLQFDQPELLGTKNLAHDFGGRVTFWCPVDIQKVMATGEKSYIENCAKDMFTHFGRFGGGFIAKDYPTWEDINIKDEWAQWARDIFIREGN</sequence>